<protein>
    <submittedName>
        <fullName evidence="1">Uncharacterized protein</fullName>
    </submittedName>
</protein>
<dbReference type="AlphaFoldDB" id="A0AAV3M0J6"/>
<proteinExistence type="predicted"/>
<comment type="caution">
    <text evidence="1">The sequence shown here is derived from an EMBL/GenBank/DDBJ whole genome shotgun (WGS) entry which is preliminary data.</text>
</comment>
<evidence type="ECO:0000313" key="1">
    <source>
        <dbReference type="EMBL" id="EUD09252.1"/>
    </source>
</evidence>
<dbReference type="Proteomes" id="UP000022311">
    <property type="component" value="Unassembled WGS sequence"/>
</dbReference>
<gene>
    <name evidence="1" type="ORF">HMPREF1563_3408</name>
</gene>
<sequence>MLHSVKLCIQLMRMLIIADYTLSSIIATYLSSRAALELH</sequence>
<reference evidence="1 2" key="1">
    <citation type="submission" date="2014-01" db="EMBL/GenBank/DDBJ databases">
        <authorList>
            <person name="Durkin A.S."/>
            <person name="McCorrison J."/>
            <person name="Torralba M."/>
            <person name="Gillis M."/>
            <person name="Haft D.H."/>
            <person name="Methe B."/>
            <person name="Sutton G."/>
            <person name="Nelson K.E."/>
        </authorList>
    </citation>
    <scope>NUCLEOTIDE SEQUENCE [LARGE SCALE GENOMIC DNA]</scope>
    <source>
        <strain evidence="1 2">205/92</strain>
    </source>
</reference>
<dbReference type="EMBL" id="JALD01000074">
    <property type="protein sequence ID" value="EUD09252.1"/>
    <property type="molecule type" value="Genomic_DNA"/>
</dbReference>
<organism evidence="1 2">
    <name type="scientific">Providencia alcalifaciens 205/92</name>
    <dbReference type="NCBI Taxonomy" id="1256988"/>
    <lineage>
        <taxon>Bacteria</taxon>
        <taxon>Pseudomonadati</taxon>
        <taxon>Pseudomonadota</taxon>
        <taxon>Gammaproteobacteria</taxon>
        <taxon>Enterobacterales</taxon>
        <taxon>Morganellaceae</taxon>
        <taxon>Providencia</taxon>
    </lineage>
</organism>
<accession>A0AAV3M0J6</accession>
<evidence type="ECO:0000313" key="2">
    <source>
        <dbReference type="Proteomes" id="UP000022311"/>
    </source>
</evidence>
<name>A0AAV3M0J6_9GAMM</name>